<dbReference type="AlphaFoldDB" id="A0AAV1U7H1"/>
<sequence length="31" mass="3504">MGLRGLGQWTLKQATDKYNNLLATCRDDYAS</sequence>
<accession>A0AAV1U7H1</accession>
<name>A0AAV1U7H1_9STRA</name>
<evidence type="ECO:0000313" key="1">
    <source>
        <dbReference type="EMBL" id="CAK7930455.1"/>
    </source>
</evidence>
<comment type="caution">
    <text evidence="1">The sequence shown here is derived from an EMBL/GenBank/DDBJ whole genome shotgun (WGS) entry which is preliminary data.</text>
</comment>
<evidence type="ECO:0000313" key="2">
    <source>
        <dbReference type="Proteomes" id="UP001162060"/>
    </source>
</evidence>
<proteinExistence type="predicted"/>
<dbReference type="Proteomes" id="UP001162060">
    <property type="component" value="Unassembled WGS sequence"/>
</dbReference>
<gene>
    <name evidence="1" type="ORF">PM001_LOCUS15605</name>
</gene>
<protein>
    <submittedName>
        <fullName evidence="1">Uncharacterized protein</fullName>
    </submittedName>
</protein>
<dbReference type="EMBL" id="CAKLBY020000167">
    <property type="protein sequence ID" value="CAK7930455.1"/>
    <property type="molecule type" value="Genomic_DNA"/>
</dbReference>
<reference evidence="1" key="1">
    <citation type="submission" date="2024-01" db="EMBL/GenBank/DDBJ databases">
        <authorList>
            <person name="Webb A."/>
        </authorList>
    </citation>
    <scope>NUCLEOTIDE SEQUENCE</scope>
    <source>
        <strain evidence="1">Pm1</strain>
    </source>
</reference>
<organism evidence="1 2">
    <name type="scientific">Peronospora matthiolae</name>
    <dbReference type="NCBI Taxonomy" id="2874970"/>
    <lineage>
        <taxon>Eukaryota</taxon>
        <taxon>Sar</taxon>
        <taxon>Stramenopiles</taxon>
        <taxon>Oomycota</taxon>
        <taxon>Peronosporomycetes</taxon>
        <taxon>Peronosporales</taxon>
        <taxon>Peronosporaceae</taxon>
        <taxon>Peronospora</taxon>
    </lineage>
</organism>